<dbReference type="PANTHER" id="PTHR31111">
    <property type="entry name" value="BNAA05G37150D PROTEIN-RELATED"/>
    <property type="match status" value="1"/>
</dbReference>
<dbReference type="InterPro" id="IPR036047">
    <property type="entry name" value="F-box-like_dom_sf"/>
</dbReference>
<organism evidence="3 4">
    <name type="scientific">Solanum pennellii</name>
    <name type="common">Tomato</name>
    <name type="synonym">Lycopersicon pennellii</name>
    <dbReference type="NCBI Taxonomy" id="28526"/>
    <lineage>
        <taxon>Eukaryota</taxon>
        <taxon>Viridiplantae</taxon>
        <taxon>Streptophyta</taxon>
        <taxon>Embryophyta</taxon>
        <taxon>Tracheophyta</taxon>
        <taxon>Spermatophyta</taxon>
        <taxon>Magnoliopsida</taxon>
        <taxon>eudicotyledons</taxon>
        <taxon>Gunneridae</taxon>
        <taxon>Pentapetalae</taxon>
        <taxon>asterids</taxon>
        <taxon>lamiids</taxon>
        <taxon>Solanales</taxon>
        <taxon>Solanaceae</taxon>
        <taxon>Solanoideae</taxon>
        <taxon>Solaneae</taxon>
        <taxon>Solanum</taxon>
        <taxon>Solanum subgen. Lycopersicon</taxon>
    </lineage>
</organism>
<gene>
    <name evidence="4" type="primary">LOC107030802</name>
</gene>
<dbReference type="RefSeq" id="XP_015087535.1">
    <property type="nucleotide sequence ID" value="XM_015232049.2"/>
</dbReference>
<dbReference type="PANTHER" id="PTHR31111:SF136">
    <property type="entry name" value="F-BOX ASSOCIATED DOMAIN-CONTAINING PROTEIN"/>
    <property type="match status" value="1"/>
</dbReference>
<dbReference type="Proteomes" id="UP000694930">
    <property type="component" value="Chromosome 9"/>
</dbReference>
<dbReference type="SMART" id="SM00256">
    <property type="entry name" value="FBOX"/>
    <property type="match status" value="1"/>
</dbReference>
<dbReference type="InterPro" id="IPR013187">
    <property type="entry name" value="F-box-assoc_dom_typ3"/>
</dbReference>
<protein>
    <submittedName>
        <fullName evidence="4">F-box protein At1g19160 isoform X1</fullName>
    </submittedName>
</protein>
<sequence>MVKVTRRKQNKQPNKKKEISIRRRKKCSRIVIKDENENENDNRSDEFDKLPIDVLTCIFLKCGLKTLSISRCVSKSWNDCIISPLFVFSRRKQEGNAPEFLFVETSRYLPRSSKSKLQFVSLDMDGRNEDLYTILNYPDTQIHCNGWTVSAGLVCLSTACRIYLCNPAIHQLRELPNSSPSATPGYEHFGFGYLPSKKEYKVLHFFYLGPPRGLALEIDVALIRCEVFTLSSSGGISNGRWKEIAEQPPYHPIFRGVLVNECLYWLGKDKIVYVGQPRIMSFDFENEKFISLGFPSASMNCHGLNLMDLKGSLCVADRVNFRKSSILDLWILKDKVRCVWAKEYSIDFGVRFDPMTLDCFHSTWNEEIVFRQEVGAMMIIFFYDIKRKTFRQVQRHRAAPISIYWKTCFSLDA</sequence>
<proteinExistence type="predicted"/>
<accession>A0ABM1HM52</accession>
<dbReference type="Pfam" id="PF00646">
    <property type="entry name" value="F-box"/>
    <property type="match status" value="1"/>
</dbReference>
<reference evidence="3" key="1">
    <citation type="journal article" date="2014" name="Nat. Genet.">
        <title>The genome of the stress-tolerant wild tomato species Solanum pennellii.</title>
        <authorList>
            <person name="Bolger A."/>
            <person name="Scossa F."/>
            <person name="Bolger M.E."/>
            <person name="Lanz C."/>
            <person name="Maumus F."/>
            <person name="Tohge T."/>
            <person name="Quesneville H."/>
            <person name="Alseekh S."/>
            <person name="Sorensen I."/>
            <person name="Lichtenstein G."/>
            <person name="Fich E.A."/>
            <person name="Conte M."/>
            <person name="Keller H."/>
            <person name="Schneeberger K."/>
            <person name="Schwacke R."/>
            <person name="Ofner I."/>
            <person name="Vrebalov J."/>
            <person name="Xu Y."/>
            <person name="Osorio S."/>
            <person name="Aflitos S.A."/>
            <person name="Schijlen E."/>
            <person name="Jimenez-Gomez J.M."/>
            <person name="Ryngajllo M."/>
            <person name="Kimura S."/>
            <person name="Kumar R."/>
            <person name="Koenig D."/>
            <person name="Headland L.R."/>
            <person name="Maloof J.N."/>
            <person name="Sinha N."/>
            <person name="van Ham R.C."/>
            <person name="Lankhorst R.K."/>
            <person name="Mao L."/>
            <person name="Vogel A."/>
            <person name="Arsova B."/>
            <person name="Panstruga R."/>
            <person name="Fei Z."/>
            <person name="Rose J.K."/>
            <person name="Zamir D."/>
            <person name="Carrari F."/>
            <person name="Giovannoni J.J."/>
            <person name="Weigel D."/>
            <person name="Usadel B."/>
            <person name="Fernie A.R."/>
        </authorList>
    </citation>
    <scope>NUCLEOTIDE SEQUENCE [LARGE SCALE GENOMIC DNA]</scope>
    <source>
        <strain evidence="3">cv. LA0716</strain>
    </source>
</reference>
<feature type="region of interest" description="Disordered" evidence="1">
    <location>
        <begin position="1"/>
        <end position="22"/>
    </location>
</feature>
<dbReference type="GeneID" id="107030802"/>
<evidence type="ECO:0000256" key="1">
    <source>
        <dbReference type="SAM" id="MobiDB-lite"/>
    </source>
</evidence>
<dbReference type="InterPro" id="IPR017451">
    <property type="entry name" value="F-box-assoc_interact_dom"/>
</dbReference>
<name>A0ABM1HM52_SOLPN</name>
<feature type="compositionally biased region" description="Basic residues" evidence="1">
    <location>
        <begin position="1"/>
        <end position="14"/>
    </location>
</feature>
<dbReference type="NCBIfam" id="TIGR01640">
    <property type="entry name" value="F_box_assoc_1"/>
    <property type="match status" value="1"/>
</dbReference>
<evidence type="ECO:0000313" key="3">
    <source>
        <dbReference type="Proteomes" id="UP000694930"/>
    </source>
</evidence>
<evidence type="ECO:0000313" key="4">
    <source>
        <dbReference type="RefSeq" id="XP_015087535.1"/>
    </source>
</evidence>
<evidence type="ECO:0000259" key="2">
    <source>
        <dbReference type="SMART" id="SM00256"/>
    </source>
</evidence>
<keyword evidence="3" id="KW-1185">Reference proteome</keyword>
<dbReference type="InterPro" id="IPR001810">
    <property type="entry name" value="F-box_dom"/>
</dbReference>
<reference evidence="4" key="2">
    <citation type="submission" date="2025-08" db="UniProtKB">
        <authorList>
            <consortium name="RefSeq"/>
        </authorList>
    </citation>
    <scope>IDENTIFICATION</scope>
</reference>
<dbReference type="SUPFAM" id="SSF81383">
    <property type="entry name" value="F-box domain"/>
    <property type="match status" value="1"/>
</dbReference>
<feature type="domain" description="F-box" evidence="2">
    <location>
        <begin position="50"/>
        <end position="90"/>
    </location>
</feature>
<dbReference type="Pfam" id="PF08268">
    <property type="entry name" value="FBA_3"/>
    <property type="match status" value="1"/>
</dbReference>